<evidence type="ECO:0000256" key="6">
    <source>
        <dbReference type="SAM" id="Phobius"/>
    </source>
</evidence>
<evidence type="ECO:0000256" key="4">
    <source>
        <dbReference type="ARBA" id="ARBA00022989"/>
    </source>
</evidence>
<dbReference type="PANTHER" id="PTHR32191">
    <property type="entry name" value="TETRASPANIN-8-RELATED"/>
    <property type="match status" value="1"/>
</dbReference>
<evidence type="ECO:0000256" key="2">
    <source>
        <dbReference type="ARBA" id="ARBA00006840"/>
    </source>
</evidence>
<feature type="transmembrane region" description="Helical" evidence="6">
    <location>
        <begin position="202"/>
        <end position="222"/>
    </location>
</feature>
<evidence type="ECO:0008006" key="9">
    <source>
        <dbReference type="Google" id="ProtNLM"/>
    </source>
</evidence>
<dbReference type="HOGENOM" id="CLU_066970_0_0_1"/>
<dbReference type="InterPro" id="IPR044991">
    <property type="entry name" value="TET_plant"/>
</dbReference>
<dbReference type="eggNOG" id="ENOG502QU76">
    <property type="taxonomic scope" value="Eukaryota"/>
</dbReference>
<accession>A0A0D9W1I6</accession>
<dbReference type="Gramene" id="LPERR03G35280.1">
    <property type="protein sequence ID" value="LPERR03G35280.1"/>
    <property type="gene ID" value="LPERR03G35280"/>
</dbReference>
<keyword evidence="8" id="KW-1185">Reference proteome</keyword>
<dbReference type="Pfam" id="PF00335">
    <property type="entry name" value="Tetraspanin"/>
    <property type="match status" value="1"/>
</dbReference>
<evidence type="ECO:0000256" key="1">
    <source>
        <dbReference type="ARBA" id="ARBA00004141"/>
    </source>
</evidence>
<keyword evidence="5 6" id="KW-0472">Membrane</keyword>
<reference evidence="7" key="3">
    <citation type="submission" date="2015-04" db="UniProtKB">
        <authorList>
            <consortium name="EnsemblPlants"/>
        </authorList>
    </citation>
    <scope>IDENTIFICATION</scope>
</reference>
<dbReference type="GO" id="GO:0016020">
    <property type="term" value="C:membrane"/>
    <property type="evidence" value="ECO:0007669"/>
    <property type="project" value="UniProtKB-SubCell"/>
</dbReference>
<reference evidence="8" key="2">
    <citation type="submission" date="2013-12" db="EMBL/GenBank/DDBJ databases">
        <authorList>
            <person name="Yu Y."/>
            <person name="Lee S."/>
            <person name="de Baynast K."/>
            <person name="Wissotski M."/>
            <person name="Liu L."/>
            <person name="Talag J."/>
            <person name="Goicoechea J."/>
            <person name="Angelova A."/>
            <person name="Jetty R."/>
            <person name="Kudrna D."/>
            <person name="Golser W."/>
            <person name="Rivera L."/>
            <person name="Zhang J."/>
            <person name="Wing R."/>
        </authorList>
    </citation>
    <scope>NUCLEOTIDE SEQUENCE</scope>
</reference>
<organism evidence="7 8">
    <name type="scientific">Leersia perrieri</name>
    <dbReference type="NCBI Taxonomy" id="77586"/>
    <lineage>
        <taxon>Eukaryota</taxon>
        <taxon>Viridiplantae</taxon>
        <taxon>Streptophyta</taxon>
        <taxon>Embryophyta</taxon>
        <taxon>Tracheophyta</taxon>
        <taxon>Spermatophyta</taxon>
        <taxon>Magnoliopsida</taxon>
        <taxon>Liliopsida</taxon>
        <taxon>Poales</taxon>
        <taxon>Poaceae</taxon>
        <taxon>BOP clade</taxon>
        <taxon>Oryzoideae</taxon>
        <taxon>Oryzeae</taxon>
        <taxon>Oryzinae</taxon>
        <taxon>Leersia</taxon>
    </lineage>
</organism>
<keyword evidence="4 6" id="KW-1133">Transmembrane helix</keyword>
<dbReference type="Proteomes" id="UP000032180">
    <property type="component" value="Chromosome 3"/>
</dbReference>
<sequence length="229" mass="25502">MRIDRGRIYYHVLGVGVMLLTSISLVFVGTLKFHNVCTRGVLTWPMVAFGIFLMLISLIAFVIFGYVAVGGVDLRDVTVREYKLEHYSGWLRDRVAHPNYWAQTSTCLRHKDVCNGMKKLIRDPETGIYSGCCKPPSWCALTYENGTTWTPTPAPAPAAAAVAKATTTNVDDCSRWSNDQETLCFQCDSCKAGLLDHTKKEWSMAAIAPVLALIWIILSGWATSHMAYE</sequence>
<evidence type="ECO:0000256" key="5">
    <source>
        <dbReference type="ARBA" id="ARBA00023136"/>
    </source>
</evidence>
<evidence type="ECO:0000313" key="8">
    <source>
        <dbReference type="Proteomes" id="UP000032180"/>
    </source>
</evidence>
<comment type="similarity">
    <text evidence="2">Belongs to the tetraspanin (TM4SF) family.</text>
</comment>
<feature type="transmembrane region" description="Helical" evidence="6">
    <location>
        <begin position="12"/>
        <end position="34"/>
    </location>
</feature>
<evidence type="ECO:0000256" key="3">
    <source>
        <dbReference type="ARBA" id="ARBA00022692"/>
    </source>
</evidence>
<dbReference type="InterPro" id="IPR018499">
    <property type="entry name" value="Tetraspanin/Peripherin"/>
</dbReference>
<feature type="transmembrane region" description="Helical" evidence="6">
    <location>
        <begin position="46"/>
        <end position="69"/>
    </location>
</feature>
<dbReference type="AlphaFoldDB" id="A0A0D9W1I6"/>
<name>A0A0D9W1I6_9ORYZ</name>
<reference evidence="7 8" key="1">
    <citation type="submission" date="2012-08" db="EMBL/GenBank/DDBJ databases">
        <title>Oryza genome evolution.</title>
        <authorList>
            <person name="Wing R.A."/>
        </authorList>
    </citation>
    <scope>NUCLEOTIDE SEQUENCE</scope>
</reference>
<dbReference type="EnsemblPlants" id="LPERR03G35280.1">
    <property type="protein sequence ID" value="LPERR03G35280.1"/>
    <property type="gene ID" value="LPERR03G35280"/>
</dbReference>
<evidence type="ECO:0000313" key="7">
    <source>
        <dbReference type="EnsemblPlants" id="LPERR03G35280.1"/>
    </source>
</evidence>
<dbReference type="GO" id="GO:0009734">
    <property type="term" value="P:auxin-activated signaling pathway"/>
    <property type="evidence" value="ECO:0007669"/>
    <property type="project" value="InterPro"/>
</dbReference>
<proteinExistence type="inferred from homology"/>
<protein>
    <recommendedName>
        <fullName evidence="9">Tetraspanin</fullName>
    </recommendedName>
</protein>
<dbReference type="STRING" id="77586.A0A0D9W1I6"/>
<keyword evidence="3 6" id="KW-0812">Transmembrane</keyword>
<comment type="subcellular location">
    <subcellularLocation>
        <location evidence="1">Membrane</location>
        <topology evidence="1">Multi-pass membrane protein</topology>
    </subcellularLocation>
</comment>